<dbReference type="EMBL" id="QBUD01000001">
    <property type="protein sequence ID" value="PUB18561.1"/>
    <property type="molecule type" value="Genomic_DNA"/>
</dbReference>
<proteinExistence type="predicted"/>
<protein>
    <submittedName>
        <fullName evidence="1">Uncharacterized protein</fullName>
    </submittedName>
</protein>
<evidence type="ECO:0000313" key="2">
    <source>
        <dbReference type="Proteomes" id="UP000244523"/>
    </source>
</evidence>
<dbReference type="AlphaFoldDB" id="A0A2T6KPS7"/>
<evidence type="ECO:0000313" key="1">
    <source>
        <dbReference type="EMBL" id="PUB18561.1"/>
    </source>
</evidence>
<dbReference type="Proteomes" id="UP000244523">
    <property type="component" value="Unassembled WGS sequence"/>
</dbReference>
<name>A0A2T6KPS7_9RHOB</name>
<keyword evidence="2" id="KW-1185">Reference proteome</keyword>
<reference evidence="1 2" key="1">
    <citation type="submission" date="2018-04" db="EMBL/GenBank/DDBJ databases">
        <title>Genomic Encyclopedia of Archaeal and Bacterial Type Strains, Phase II (KMG-II): from individual species to whole genera.</title>
        <authorList>
            <person name="Goeker M."/>
        </authorList>
    </citation>
    <scope>NUCLEOTIDE SEQUENCE [LARGE SCALE GENOMIC DNA]</scope>
    <source>
        <strain evidence="1 2">DSM 29955</strain>
    </source>
</reference>
<accession>A0A2T6KPS7</accession>
<comment type="caution">
    <text evidence="1">The sequence shown here is derived from an EMBL/GenBank/DDBJ whole genome shotgun (WGS) entry which is preliminary data.</text>
</comment>
<organism evidence="1 2">
    <name type="scientific">Yoonia sediminilitoris</name>
    <dbReference type="NCBI Taxonomy" id="1286148"/>
    <lineage>
        <taxon>Bacteria</taxon>
        <taxon>Pseudomonadati</taxon>
        <taxon>Pseudomonadota</taxon>
        <taxon>Alphaproteobacteria</taxon>
        <taxon>Rhodobacterales</taxon>
        <taxon>Paracoccaceae</taxon>
        <taxon>Yoonia</taxon>
    </lineage>
</organism>
<gene>
    <name evidence="1" type="ORF">C8N45_101145</name>
</gene>
<sequence length="57" mass="6369">MLRDTIETRAVCWPAEPGNLSFGDTMNRNNESPWCKLFILLGVTVKDSSYLAADSSF</sequence>